<dbReference type="GO" id="GO:0003964">
    <property type="term" value="F:RNA-directed DNA polymerase activity"/>
    <property type="evidence" value="ECO:0007669"/>
    <property type="project" value="UniProtKB-KW"/>
</dbReference>
<protein>
    <submittedName>
        <fullName evidence="11">Retrovirus-related Pol polyprotein from transposon 17.6</fullName>
    </submittedName>
</protein>
<keyword evidence="2" id="KW-0808">Transferase</keyword>
<dbReference type="InterPro" id="IPR043502">
    <property type="entry name" value="DNA/RNA_pol_sf"/>
</dbReference>
<keyword evidence="3" id="KW-0548">Nucleotidyltransferase</keyword>
<dbReference type="InterPro" id="IPR043128">
    <property type="entry name" value="Rev_trsase/Diguanyl_cyclase"/>
</dbReference>
<keyword evidence="4" id="KW-0540">Nuclease</keyword>
<organism evidence="11 12">
    <name type="scientific">Vitis vinifera</name>
    <name type="common">Grape</name>
    <dbReference type="NCBI Taxonomy" id="29760"/>
    <lineage>
        <taxon>Eukaryota</taxon>
        <taxon>Viridiplantae</taxon>
        <taxon>Streptophyta</taxon>
        <taxon>Embryophyta</taxon>
        <taxon>Tracheophyta</taxon>
        <taxon>Spermatophyta</taxon>
        <taxon>Magnoliopsida</taxon>
        <taxon>eudicotyledons</taxon>
        <taxon>Gunneridae</taxon>
        <taxon>Pentapetalae</taxon>
        <taxon>rosids</taxon>
        <taxon>Vitales</taxon>
        <taxon>Vitaceae</taxon>
        <taxon>Viteae</taxon>
        <taxon>Vitis</taxon>
    </lineage>
</organism>
<dbReference type="SUPFAM" id="SSF56672">
    <property type="entry name" value="DNA/RNA polymerases"/>
    <property type="match status" value="1"/>
</dbReference>
<feature type="region of interest" description="Disordered" evidence="8">
    <location>
        <begin position="1"/>
        <end position="42"/>
    </location>
</feature>
<dbReference type="Proteomes" id="UP000288805">
    <property type="component" value="Unassembled WGS sequence"/>
</dbReference>
<comment type="caution">
    <text evidence="11">The sequence shown here is derived from an EMBL/GenBank/DDBJ whole genome shotgun (WGS) entry which is preliminary data.</text>
</comment>
<sequence>MKEESSQHHNPPRAPGPPSAPKAVINYINGGPSDEEYDSRRKRQKLLRAASIRERINSIRPGLTGGGPRPIDGQSFSHQWIPPGHCNHIATPSSCPWKLGTSMWRILVDPGSSADLVQASVVGHMGHSLTGLENPGRILSGFNGSSTTSLGDIVLPVQAGPVTLNLPDPSEKIRRFHPDRQEVIRNEIDKLLEAGFIREVSYPDWLANVVVVPKKEGKWRVCVDYTNLNNACPKDSFPLPRIDQIVDSTSGQGMLSFLDAFSGYHQIPMSPDDEEKTAFITPHDLYCYKVMPFGLKNAGATYQRLMTKIFKPLIGHTCWQISGIYGQPKGHRSQPGSSQGSHGNTPPRNKKELQRLTGKLVALGRFIARFTDELRPFFLAIRKAGAHGWTDSCQNAFEKIKHCLTQPPILSSPIPKEKLYMYLAVSEWAISAVLFRCPSPKEQKPIYYVSRALADVETRYSKMELTALALRSAAQKLRPYFQAHPVIVLTDQPLRNILHKPDLTGRMLQWAIELSEFGIEFQPRLSMKGQVMADFVLEYSRRPSQHHESSKQEWWTLRVDGASRSSGSGVGLLLQSPTGEHLEQAIRLGFLPLTMKQNMRPSCPDWTCPCSIRLQTPDL</sequence>
<dbReference type="EMBL" id="QGNW01000008">
    <property type="protein sequence ID" value="RVX19644.1"/>
    <property type="molecule type" value="Genomic_DNA"/>
</dbReference>
<gene>
    <name evidence="11" type="primary">pol_656</name>
    <name evidence="11" type="ORF">CK203_005058</name>
</gene>
<evidence type="ECO:0000256" key="2">
    <source>
        <dbReference type="ARBA" id="ARBA00022679"/>
    </source>
</evidence>
<dbReference type="PANTHER" id="PTHR24559:SF444">
    <property type="entry name" value="REVERSE TRANSCRIPTASE DOMAIN-CONTAINING PROTEIN"/>
    <property type="match status" value="1"/>
</dbReference>
<evidence type="ECO:0000256" key="8">
    <source>
        <dbReference type="SAM" id="MobiDB-lite"/>
    </source>
</evidence>
<evidence type="ECO:0000313" key="11">
    <source>
        <dbReference type="EMBL" id="RVX19644.1"/>
    </source>
</evidence>
<keyword evidence="5" id="KW-0255">Endonuclease</keyword>
<accession>A0A438KEL1</accession>
<dbReference type="AlphaFoldDB" id="A0A438KEL1"/>
<proteinExistence type="predicted"/>
<dbReference type="PANTHER" id="PTHR24559">
    <property type="entry name" value="TRANSPOSON TY3-I GAG-POL POLYPROTEIN"/>
    <property type="match status" value="1"/>
</dbReference>
<dbReference type="Gene3D" id="3.10.10.10">
    <property type="entry name" value="HIV Type 1 Reverse Transcriptase, subunit A, domain 1"/>
    <property type="match status" value="1"/>
</dbReference>
<dbReference type="GO" id="GO:0006508">
    <property type="term" value="P:proteolysis"/>
    <property type="evidence" value="ECO:0007669"/>
    <property type="project" value="UniProtKB-KW"/>
</dbReference>
<keyword evidence="6" id="KW-0378">Hydrolase</keyword>
<dbReference type="InterPro" id="IPR041577">
    <property type="entry name" value="RT_RNaseH_2"/>
</dbReference>
<dbReference type="GO" id="GO:0004519">
    <property type="term" value="F:endonuclease activity"/>
    <property type="evidence" value="ECO:0007669"/>
    <property type="project" value="UniProtKB-KW"/>
</dbReference>
<evidence type="ECO:0000259" key="10">
    <source>
        <dbReference type="Pfam" id="PF17919"/>
    </source>
</evidence>
<evidence type="ECO:0000256" key="5">
    <source>
        <dbReference type="ARBA" id="ARBA00022759"/>
    </source>
</evidence>
<evidence type="ECO:0000313" key="12">
    <source>
        <dbReference type="Proteomes" id="UP000288805"/>
    </source>
</evidence>
<evidence type="ECO:0000259" key="9">
    <source>
        <dbReference type="Pfam" id="PF00078"/>
    </source>
</evidence>
<dbReference type="InterPro" id="IPR053134">
    <property type="entry name" value="RNA-dir_DNA_polymerase"/>
</dbReference>
<dbReference type="Pfam" id="PF00078">
    <property type="entry name" value="RVT_1"/>
    <property type="match status" value="1"/>
</dbReference>
<evidence type="ECO:0000256" key="3">
    <source>
        <dbReference type="ARBA" id="ARBA00022695"/>
    </source>
</evidence>
<evidence type="ECO:0000256" key="4">
    <source>
        <dbReference type="ARBA" id="ARBA00022722"/>
    </source>
</evidence>
<dbReference type="CDD" id="cd01647">
    <property type="entry name" value="RT_LTR"/>
    <property type="match status" value="1"/>
</dbReference>
<dbReference type="FunFam" id="3.10.10.10:FF:000007">
    <property type="entry name" value="Retrovirus-related Pol polyprotein from transposon 17.6-like Protein"/>
    <property type="match status" value="1"/>
</dbReference>
<name>A0A438KEL1_VITVI</name>
<dbReference type="GO" id="GO:0008233">
    <property type="term" value="F:peptidase activity"/>
    <property type="evidence" value="ECO:0007669"/>
    <property type="project" value="UniProtKB-KW"/>
</dbReference>
<dbReference type="Pfam" id="PF17919">
    <property type="entry name" value="RT_RNaseH_2"/>
    <property type="match status" value="1"/>
</dbReference>
<evidence type="ECO:0000256" key="6">
    <source>
        <dbReference type="ARBA" id="ARBA00022801"/>
    </source>
</evidence>
<evidence type="ECO:0000256" key="1">
    <source>
        <dbReference type="ARBA" id="ARBA00022670"/>
    </source>
</evidence>
<feature type="domain" description="Reverse transcriptase/retrotransposon-derived protein RNase H-like" evidence="10">
    <location>
        <begin position="389"/>
        <end position="488"/>
    </location>
</feature>
<evidence type="ECO:0000256" key="7">
    <source>
        <dbReference type="ARBA" id="ARBA00022918"/>
    </source>
</evidence>
<reference evidence="11 12" key="1">
    <citation type="journal article" date="2018" name="PLoS Genet.">
        <title>Population sequencing reveals clonal diversity and ancestral inbreeding in the grapevine cultivar Chardonnay.</title>
        <authorList>
            <person name="Roach M.J."/>
            <person name="Johnson D.L."/>
            <person name="Bohlmann J."/>
            <person name="van Vuuren H.J."/>
            <person name="Jones S.J."/>
            <person name="Pretorius I.S."/>
            <person name="Schmidt S.A."/>
            <person name="Borneman A.R."/>
        </authorList>
    </citation>
    <scope>NUCLEOTIDE SEQUENCE [LARGE SCALE GENOMIC DNA]</scope>
    <source>
        <strain evidence="12">cv. Chardonnay</strain>
        <tissue evidence="11">Leaf</tissue>
    </source>
</reference>
<dbReference type="InterPro" id="IPR000477">
    <property type="entry name" value="RT_dom"/>
</dbReference>
<keyword evidence="1" id="KW-0645">Protease</keyword>
<feature type="compositionally biased region" description="Polar residues" evidence="8">
    <location>
        <begin position="334"/>
        <end position="347"/>
    </location>
</feature>
<dbReference type="Gene3D" id="3.30.70.270">
    <property type="match status" value="2"/>
</dbReference>
<keyword evidence="7" id="KW-0695">RNA-directed DNA polymerase</keyword>
<feature type="region of interest" description="Disordered" evidence="8">
    <location>
        <begin position="327"/>
        <end position="350"/>
    </location>
</feature>
<feature type="domain" description="Reverse transcriptase" evidence="9">
    <location>
        <begin position="212"/>
        <end position="316"/>
    </location>
</feature>